<evidence type="ECO:0000256" key="1">
    <source>
        <dbReference type="ARBA" id="ARBA00022679"/>
    </source>
</evidence>
<evidence type="ECO:0000313" key="5">
    <source>
        <dbReference type="EMBL" id="GAW96449.1"/>
    </source>
</evidence>
<accession>A0ABQ0MW29</accession>
<evidence type="ECO:0000256" key="3">
    <source>
        <dbReference type="ARBA" id="ARBA00038502"/>
    </source>
</evidence>
<reference evidence="5 6" key="1">
    <citation type="submission" date="2017-06" db="EMBL/GenBank/DDBJ databases">
        <title>Whole Genome Sequences of Colwellia marinimaniae MTCD1.</title>
        <authorList>
            <person name="Kusumoto H."/>
            <person name="Inoue M."/>
            <person name="Tanikawa K."/>
            <person name="Maeji H."/>
            <person name="Cameron J.H."/>
            <person name="Bartlett D.H."/>
        </authorList>
    </citation>
    <scope>NUCLEOTIDE SEQUENCE [LARGE SCALE GENOMIC DNA]</scope>
    <source>
        <strain evidence="5 6">MTCD1</strain>
    </source>
</reference>
<dbReference type="InterPro" id="IPR051531">
    <property type="entry name" value="N-acetyltransferase"/>
</dbReference>
<dbReference type="RefSeq" id="WP_057180984.1">
    <property type="nucleotide sequence ID" value="NZ_BDQM01000014.1"/>
</dbReference>
<keyword evidence="1" id="KW-0808">Transferase</keyword>
<keyword evidence="6" id="KW-1185">Reference proteome</keyword>
<evidence type="ECO:0000313" key="6">
    <source>
        <dbReference type="Proteomes" id="UP000197068"/>
    </source>
</evidence>
<dbReference type="InterPro" id="IPR016181">
    <property type="entry name" value="Acyl_CoA_acyltransferase"/>
</dbReference>
<keyword evidence="2" id="KW-0012">Acyltransferase</keyword>
<dbReference type="PANTHER" id="PTHR43792:SF8">
    <property type="entry name" value="[RIBOSOMAL PROTEIN US5]-ALANINE N-ACETYLTRANSFERASE"/>
    <property type="match status" value="1"/>
</dbReference>
<dbReference type="Gene3D" id="3.40.630.30">
    <property type="match status" value="1"/>
</dbReference>
<evidence type="ECO:0000256" key="2">
    <source>
        <dbReference type="ARBA" id="ARBA00023315"/>
    </source>
</evidence>
<proteinExistence type="inferred from homology"/>
<name>A0ABQ0MW29_9GAMM</name>
<evidence type="ECO:0000259" key="4">
    <source>
        <dbReference type="PROSITE" id="PS51186"/>
    </source>
</evidence>
<comment type="caution">
    <text evidence="5">The sequence shown here is derived from an EMBL/GenBank/DDBJ whole genome shotgun (WGS) entry which is preliminary data.</text>
</comment>
<sequence>MQLADERIELVPFKDSDFEFFQKIITCPQMMEHVYDPLTYDEAKSSFEGRLPPWKFESDNWRSFIITEIINGDKLGYISLRIVNHEAKIAEVGFMIKASAQGKGLGSKALKLMKQYAFDTLMLNKLVAFCSVHNVGSYSLLEKEDFSRESCLKQNTLMNNQYRDDYAYSLCNPAL</sequence>
<protein>
    <submittedName>
        <fullName evidence="5">N-acetyltransferase GCN5</fullName>
    </submittedName>
</protein>
<dbReference type="SUPFAM" id="SSF55729">
    <property type="entry name" value="Acyl-CoA N-acyltransferases (Nat)"/>
    <property type="match status" value="1"/>
</dbReference>
<dbReference type="Proteomes" id="UP000197068">
    <property type="component" value="Unassembled WGS sequence"/>
</dbReference>
<dbReference type="EMBL" id="BDQM01000014">
    <property type="protein sequence ID" value="GAW96449.1"/>
    <property type="molecule type" value="Genomic_DNA"/>
</dbReference>
<dbReference type="Pfam" id="PF13302">
    <property type="entry name" value="Acetyltransf_3"/>
    <property type="match status" value="1"/>
</dbReference>
<comment type="similarity">
    <text evidence="3">Belongs to the acetyltransferase family. RimJ subfamily.</text>
</comment>
<feature type="domain" description="N-acetyltransferase" evidence="4">
    <location>
        <begin position="8"/>
        <end position="163"/>
    </location>
</feature>
<dbReference type="InterPro" id="IPR000182">
    <property type="entry name" value="GNAT_dom"/>
</dbReference>
<dbReference type="CDD" id="cd04301">
    <property type="entry name" value="NAT_SF"/>
    <property type="match status" value="1"/>
</dbReference>
<organism evidence="5 6">
    <name type="scientific">Colwellia marinimaniae</name>
    <dbReference type="NCBI Taxonomy" id="1513592"/>
    <lineage>
        <taxon>Bacteria</taxon>
        <taxon>Pseudomonadati</taxon>
        <taxon>Pseudomonadota</taxon>
        <taxon>Gammaproteobacteria</taxon>
        <taxon>Alteromonadales</taxon>
        <taxon>Colwelliaceae</taxon>
        <taxon>Colwellia</taxon>
    </lineage>
</organism>
<dbReference type="PANTHER" id="PTHR43792">
    <property type="entry name" value="GNAT FAMILY, PUTATIVE (AFU_ORTHOLOGUE AFUA_3G00765)-RELATED-RELATED"/>
    <property type="match status" value="1"/>
</dbReference>
<gene>
    <name evidence="5" type="ORF">MTCD1_02063</name>
</gene>
<dbReference type="PROSITE" id="PS51186">
    <property type="entry name" value="GNAT"/>
    <property type="match status" value="1"/>
</dbReference>